<comment type="caution">
    <text evidence="1">The sequence shown here is derived from an EMBL/GenBank/DDBJ whole genome shotgun (WGS) entry which is preliminary data.</text>
</comment>
<evidence type="ECO:0000313" key="1">
    <source>
        <dbReference type="EMBL" id="MFC5591399.1"/>
    </source>
</evidence>
<accession>A0ABW0TRA8</accession>
<keyword evidence="2" id="KW-1185">Reference proteome</keyword>
<gene>
    <name evidence="1" type="ORF">ACFPRA_21160</name>
</gene>
<name>A0ABW0TRA8_9BACL</name>
<organism evidence="1 2">
    <name type="scientific">Sporosarcina soli</name>
    <dbReference type="NCBI Taxonomy" id="334736"/>
    <lineage>
        <taxon>Bacteria</taxon>
        <taxon>Bacillati</taxon>
        <taxon>Bacillota</taxon>
        <taxon>Bacilli</taxon>
        <taxon>Bacillales</taxon>
        <taxon>Caryophanaceae</taxon>
        <taxon>Sporosarcina</taxon>
    </lineage>
</organism>
<evidence type="ECO:0008006" key="3">
    <source>
        <dbReference type="Google" id="ProtNLM"/>
    </source>
</evidence>
<protein>
    <recommendedName>
        <fullName evidence="3">YARHG domain-containing protein</fullName>
    </recommendedName>
</protein>
<dbReference type="EMBL" id="JBHSNO010000016">
    <property type="protein sequence ID" value="MFC5591399.1"/>
    <property type="molecule type" value="Genomic_DNA"/>
</dbReference>
<proteinExistence type="predicted"/>
<sequence>MLTKLQTLKAFIQNKIHERFSYSISYEGQVYNGLYDNAFMNWFNPNPLSKDEIKEIQQVKRAINAKMHHLI</sequence>
<evidence type="ECO:0000313" key="2">
    <source>
        <dbReference type="Proteomes" id="UP001596109"/>
    </source>
</evidence>
<dbReference type="RefSeq" id="WP_381439146.1">
    <property type="nucleotide sequence ID" value="NZ_JBHSNO010000016.1"/>
</dbReference>
<reference evidence="2" key="1">
    <citation type="journal article" date="2019" name="Int. J. Syst. Evol. Microbiol.">
        <title>The Global Catalogue of Microorganisms (GCM) 10K type strain sequencing project: providing services to taxonomists for standard genome sequencing and annotation.</title>
        <authorList>
            <consortium name="The Broad Institute Genomics Platform"/>
            <consortium name="The Broad Institute Genome Sequencing Center for Infectious Disease"/>
            <person name="Wu L."/>
            <person name="Ma J."/>
        </authorList>
    </citation>
    <scope>NUCLEOTIDE SEQUENCE [LARGE SCALE GENOMIC DNA]</scope>
    <source>
        <strain evidence="2">CGMCC 4.1434</strain>
    </source>
</reference>
<dbReference type="Proteomes" id="UP001596109">
    <property type="component" value="Unassembled WGS sequence"/>
</dbReference>